<evidence type="ECO:0000256" key="1">
    <source>
        <dbReference type="ARBA" id="ARBA00022679"/>
    </source>
</evidence>
<dbReference type="AlphaFoldDB" id="A0A1H1VJT0"/>
<dbReference type="InterPro" id="IPR016181">
    <property type="entry name" value="Acyl_CoA_acyltransferase"/>
</dbReference>
<accession>A0A1H1VJT0</accession>
<reference evidence="4 5" key="1">
    <citation type="submission" date="2016-10" db="EMBL/GenBank/DDBJ databases">
        <authorList>
            <person name="de Groot N.N."/>
        </authorList>
    </citation>
    <scope>NUCLEOTIDE SEQUENCE [LARGE SCALE GENOMIC DNA]</scope>
    <source>
        <strain evidence="4 5">DSM 22126</strain>
    </source>
</reference>
<organism evidence="4 5">
    <name type="scientific">Paraoerskovia marina</name>
    <dbReference type="NCBI Taxonomy" id="545619"/>
    <lineage>
        <taxon>Bacteria</taxon>
        <taxon>Bacillati</taxon>
        <taxon>Actinomycetota</taxon>
        <taxon>Actinomycetes</taxon>
        <taxon>Micrococcales</taxon>
        <taxon>Cellulomonadaceae</taxon>
        <taxon>Paraoerskovia</taxon>
    </lineage>
</organism>
<dbReference type="GO" id="GO:0016747">
    <property type="term" value="F:acyltransferase activity, transferring groups other than amino-acyl groups"/>
    <property type="evidence" value="ECO:0007669"/>
    <property type="project" value="InterPro"/>
</dbReference>
<keyword evidence="5" id="KW-1185">Reference proteome</keyword>
<keyword evidence="1 4" id="KW-0808">Transferase</keyword>
<dbReference type="SUPFAM" id="SSF55729">
    <property type="entry name" value="Acyl-CoA N-acyltransferases (Nat)"/>
    <property type="match status" value="1"/>
</dbReference>
<dbReference type="STRING" id="545619.SAMN04489860_2518"/>
<sequence>MTGMCVYTLTTMPEQSTPEFEIRRATIGDRDAVWPLVQELPGEAPTRDEFNQSFGRLTSALGTYLVVAEHPSEGIVGHLLAGHQRTLGAGGDLVRIEEVAVLPHLRRRGVATALVRAGETWARSTGASRLGLVAHDGGDLYGALGYSADATYFSRVLD</sequence>
<protein>
    <submittedName>
        <fullName evidence="4">Predicted N-acetyltransferase YhbS</fullName>
    </submittedName>
</protein>
<dbReference type="EMBL" id="LT629776">
    <property type="protein sequence ID" value="SDS84611.1"/>
    <property type="molecule type" value="Genomic_DNA"/>
</dbReference>
<name>A0A1H1VJT0_9CELL</name>
<evidence type="ECO:0000256" key="2">
    <source>
        <dbReference type="ARBA" id="ARBA00023315"/>
    </source>
</evidence>
<gene>
    <name evidence="4" type="ORF">SAMN04489860_2518</name>
</gene>
<dbReference type="CDD" id="cd04301">
    <property type="entry name" value="NAT_SF"/>
    <property type="match status" value="1"/>
</dbReference>
<evidence type="ECO:0000259" key="3">
    <source>
        <dbReference type="PROSITE" id="PS51186"/>
    </source>
</evidence>
<dbReference type="Pfam" id="PF00583">
    <property type="entry name" value="Acetyltransf_1"/>
    <property type="match status" value="1"/>
</dbReference>
<dbReference type="Proteomes" id="UP000185663">
    <property type="component" value="Chromosome I"/>
</dbReference>
<evidence type="ECO:0000313" key="4">
    <source>
        <dbReference type="EMBL" id="SDS84611.1"/>
    </source>
</evidence>
<proteinExistence type="predicted"/>
<keyword evidence="2" id="KW-0012">Acyltransferase</keyword>
<feature type="domain" description="N-acetyltransferase" evidence="3">
    <location>
        <begin position="20"/>
        <end position="158"/>
    </location>
</feature>
<dbReference type="PROSITE" id="PS51186">
    <property type="entry name" value="GNAT"/>
    <property type="match status" value="1"/>
</dbReference>
<dbReference type="Gene3D" id="3.40.630.30">
    <property type="match status" value="1"/>
</dbReference>
<dbReference type="eggNOG" id="COG0456">
    <property type="taxonomic scope" value="Bacteria"/>
</dbReference>
<dbReference type="OrthoDB" id="4793359at2"/>
<dbReference type="PANTHER" id="PTHR43877:SF1">
    <property type="entry name" value="ACETYLTRANSFERASE"/>
    <property type="match status" value="1"/>
</dbReference>
<dbReference type="InterPro" id="IPR050832">
    <property type="entry name" value="Bact_Acetyltransf"/>
</dbReference>
<evidence type="ECO:0000313" key="5">
    <source>
        <dbReference type="Proteomes" id="UP000185663"/>
    </source>
</evidence>
<dbReference type="PANTHER" id="PTHR43877">
    <property type="entry name" value="AMINOALKYLPHOSPHONATE N-ACETYLTRANSFERASE-RELATED-RELATED"/>
    <property type="match status" value="1"/>
</dbReference>
<dbReference type="InterPro" id="IPR000182">
    <property type="entry name" value="GNAT_dom"/>
</dbReference>